<feature type="signal peptide" evidence="1">
    <location>
        <begin position="1"/>
        <end position="22"/>
    </location>
</feature>
<accession>A0A915P357</accession>
<dbReference type="WBParaSite" id="scf7180000423540.g11247">
    <property type="protein sequence ID" value="scf7180000423540.g11247"/>
    <property type="gene ID" value="scf7180000423540.g11247"/>
</dbReference>
<keyword evidence="1" id="KW-0732">Signal</keyword>
<dbReference type="Proteomes" id="UP000887560">
    <property type="component" value="Unplaced"/>
</dbReference>
<proteinExistence type="predicted"/>
<keyword evidence="2" id="KW-1185">Reference proteome</keyword>
<organism evidence="2 3">
    <name type="scientific">Meloidogyne floridensis</name>
    <dbReference type="NCBI Taxonomy" id="298350"/>
    <lineage>
        <taxon>Eukaryota</taxon>
        <taxon>Metazoa</taxon>
        <taxon>Ecdysozoa</taxon>
        <taxon>Nematoda</taxon>
        <taxon>Chromadorea</taxon>
        <taxon>Rhabditida</taxon>
        <taxon>Tylenchina</taxon>
        <taxon>Tylenchomorpha</taxon>
        <taxon>Tylenchoidea</taxon>
        <taxon>Meloidogynidae</taxon>
        <taxon>Meloidogyninae</taxon>
        <taxon>Meloidogyne</taxon>
    </lineage>
</organism>
<name>A0A915P357_9BILA</name>
<reference evidence="3" key="1">
    <citation type="submission" date="2022-11" db="UniProtKB">
        <authorList>
            <consortium name="WormBaseParasite"/>
        </authorList>
    </citation>
    <scope>IDENTIFICATION</scope>
</reference>
<evidence type="ECO:0000256" key="1">
    <source>
        <dbReference type="SAM" id="SignalP"/>
    </source>
</evidence>
<evidence type="ECO:0000313" key="3">
    <source>
        <dbReference type="WBParaSite" id="scf7180000423540.g11247"/>
    </source>
</evidence>
<feature type="chain" id="PRO_5037252877" evidence="1">
    <location>
        <begin position="23"/>
        <end position="71"/>
    </location>
</feature>
<dbReference type="AlphaFoldDB" id="A0A915P357"/>
<protein>
    <submittedName>
        <fullName evidence="3">Uncharacterized protein</fullName>
    </submittedName>
</protein>
<sequence>MQIKNIFILFLFISTITINVWERDIPPSRFSPIHNDVPLNYLDNLFNLVVDMKIKEDLEKVDNYLKWEKKK</sequence>
<evidence type="ECO:0000313" key="2">
    <source>
        <dbReference type="Proteomes" id="UP000887560"/>
    </source>
</evidence>